<accession>A0A8T0MWT5</accession>
<dbReference type="EMBL" id="CM029054">
    <property type="protein sequence ID" value="KAG2541467.1"/>
    <property type="molecule type" value="Genomic_DNA"/>
</dbReference>
<evidence type="ECO:0000313" key="2">
    <source>
        <dbReference type="EMBL" id="KAG2541467.1"/>
    </source>
</evidence>
<protein>
    <submittedName>
        <fullName evidence="2">Uncharacterized protein</fullName>
    </submittedName>
</protein>
<sequence>MTGPLQFVREYQAASCNHFIISWQRPKKKPSATHARPALRKPRVTEDGGQKEDLKKIVATQIESRARPSAQPAVSHVSLQEQADHKATRTISNLTLHVRRRSCTSPHTRKQSARVTRKVLRLRVRTQLLEYVGR</sequence>
<proteinExistence type="predicted"/>
<comment type="caution">
    <text evidence="2">The sequence shown here is derived from an EMBL/GenBank/DDBJ whole genome shotgun (WGS) entry which is preliminary data.</text>
</comment>
<dbReference type="Proteomes" id="UP000823388">
    <property type="component" value="Chromosome 9N"/>
</dbReference>
<feature type="compositionally biased region" description="Basic residues" evidence="1">
    <location>
        <begin position="25"/>
        <end position="42"/>
    </location>
</feature>
<evidence type="ECO:0000256" key="1">
    <source>
        <dbReference type="SAM" id="MobiDB-lite"/>
    </source>
</evidence>
<gene>
    <name evidence="2" type="ORF">PVAP13_9NG711514</name>
</gene>
<feature type="region of interest" description="Disordered" evidence="1">
    <location>
        <begin position="25"/>
        <end position="93"/>
    </location>
</feature>
<reference evidence="2" key="1">
    <citation type="submission" date="2020-05" db="EMBL/GenBank/DDBJ databases">
        <title>WGS assembly of Panicum virgatum.</title>
        <authorList>
            <person name="Lovell J.T."/>
            <person name="Jenkins J."/>
            <person name="Shu S."/>
            <person name="Juenger T.E."/>
            <person name="Schmutz J."/>
        </authorList>
    </citation>
    <scope>NUCLEOTIDE SEQUENCE</scope>
    <source>
        <strain evidence="2">AP13</strain>
    </source>
</reference>
<evidence type="ECO:0000313" key="3">
    <source>
        <dbReference type="Proteomes" id="UP000823388"/>
    </source>
</evidence>
<organism evidence="2 3">
    <name type="scientific">Panicum virgatum</name>
    <name type="common">Blackwell switchgrass</name>
    <dbReference type="NCBI Taxonomy" id="38727"/>
    <lineage>
        <taxon>Eukaryota</taxon>
        <taxon>Viridiplantae</taxon>
        <taxon>Streptophyta</taxon>
        <taxon>Embryophyta</taxon>
        <taxon>Tracheophyta</taxon>
        <taxon>Spermatophyta</taxon>
        <taxon>Magnoliopsida</taxon>
        <taxon>Liliopsida</taxon>
        <taxon>Poales</taxon>
        <taxon>Poaceae</taxon>
        <taxon>PACMAD clade</taxon>
        <taxon>Panicoideae</taxon>
        <taxon>Panicodae</taxon>
        <taxon>Paniceae</taxon>
        <taxon>Panicinae</taxon>
        <taxon>Panicum</taxon>
        <taxon>Panicum sect. Hiantes</taxon>
    </lineage>
</organism>
<feature type="compositionally biased region" description="Basic and acidic residues" evidence="1">
    <location>
        <begin position="43"/>
        <end position="56"/>
    </location>
</feature>
<dbReference type="AlphaFoldDB" id="A0A8T0MWT5"/>
<keyword evidence="3" id="KW-1185">Reference proteome</keyword>
<name>A0A8T0MWT5_PANVG</name>